<accession>A0A1V4SPL8</accession>
<dbReference type="OrthoDB" id="1705475at2"/>
<name>A0A1V4SPL8_RUMHU</name>
<feature type="compositionally biased region" description="Basic and acidic residues" evidence="1">
    <location>
        <begin position="234"/>
        <end position="246"/>
    </location>
</feature>
<evidence type="ECO:0000313" key="2">
    <source>
        <dbReference type="EMBL" id="OPX45848.1"/>
    </source>
</evidence>
<feature type="region of interest" description="Disordered" evidence="1">
    <location>
        <begin position="195"/>
        <end position="255"/>
    </location>
</feature>
<feature type="compositionally biased region" description="Low complexity" evidence="1">
    <location>
        <begin position="207"/>
        <end position="217"/>
    </location>
</feature>
<reference evidence="2 3" key="1">
    <citation type="submission" date="2017-03" db="EMBL/GenBank/DDBJ databases">
        <title>Genome sequence of Clostridium hungatei DSM 14427.</title>
        <authorList>
            <person name="Poehlein A."/>
            <person name="Daniel R."/>
        </authorList>
    </citation>
    <scope>NUCLEOTIDE SEQUENCE [LARGE SCALE GENOMIC DNA]</scope>
    <source>
        <strain evidence="2 3">DSM 14427</strain>
    </source>
</reference>
<evidence type="ECO:0000313" key="3">
    <source>
        <dbReference type="Proteomes" id="UP000191554"/>
    </source>
</evidence>
<evidence type="ECO:0000256" key="1">
    <source>
        <dbReference type="SAM" id="MobiDB-lite"/>
    </source>
</evidence>
<dbReference type="Proteomes" id="UP000191554">
    <property type="component" value="Unassembled WGS sequence"/>
</dbReference>
<proteinExistence type="predicted"/>
<feature type="compositionally biased region" description="Acidic residues" evidence="1">
    <location>
        <begin position="195"/>
        <end position="206"/>
    </location>
</feature>
<dbReference type="AlphaFoldDB" id="A0A1V4SPL8"/>
<gene>
    <name evidence="2" type="ORF">CLHUN_03210</name>
</gene>
<protein>
    <submittedName>
        <fullName evidence="2">Uncharacterized protein</fullName>
    </submittedName>
</protein>
<dbReference type="EMBL" id="MZGX01000002">
    <property type="protein sequence ID" value="OPX45848.1"/>
    <property type="molecule type" value="Genomic_DNA"/>
</dbReference>
<keyword evidence="3" id="KW-1185">Reference proteome</keyword>
<comment type="caution">
    <text evidence="2">The sequence shown here is derived from an EMBL/GenBank/DDBJ whole genome shotgun (WGS) entry which is preliminary data.</text>
</comment>
<organism evidence="2 3">
    <name type="scientific">Ruminiclostridium hungatei</name>
    <name type="common">Clostridium hungatei</name>
    <dbReference type="NCBI Taxonomy" id="48256"/>
    <lineage>
        <taxon>Bacteria</taxon>
        <taxon>Bacillati</taxon>
        <taxon>Bacillota</taxon>
        <taxon>Clostridia</taxon>
        <taxon>Eubacteriales</taxon>
        <taxon>Oscillospiraceae</taxon>
        <taxon>Ruminiclostridium</taxon>
    </lineage>
</organism>
<dbReference type="RefSeq" id="WP_080062817.1">
    <property type="nucleotide sequence ID" value="NZ_MZGX01000002.1"/>
</dbReference>
<dbReference type="STRING" id="48256.CLHUN_03210"/>
<sequence>MGDNYQRLFYIFQNMENNLGRPTGYIKVEINGRVAKLQISLSNMNTRPGLNYRIYGISAKGEKLNHTVIADIESRGGRADIRLDTDRGSIGSNRLDFEDINVFALIAEIHDQFNSIVCPLVAYRDGQVQWRQEFEAALKKYAQAARTVSERSEAAVIEAVEAPGNAALQAFETDNASKAVSPEGTPVNRIFEEELEEEETEFDGSDLSDLTDSSNDGFQEQPGHFENSPLEANSSHETDSTRKAGEFPDFDIEGMGTGREELEDASHDMITSKFDTTLSSMYTPEKEGLPADNDIISNAERNFREISSIAEGDTARNELDIDILKEELNRSFEVCSPFNTRSKRFKWWKINSPGYLNNILFRNNVKTYLLFNPKVMLAHYKYRYIIFGIRYDKYSGRERFVCGVPGVYSIDDNPFGSMGSWAQLEGYKPKYGAFGYWIILIDPRTGKLIKLK</sequence>